<reference evidence="3 5" key="1">
    <citation type="journal article" date="2008" name="Science">
        <title>The Physcomitrella genome reveals evolutionary insights into the conquest of land by plants.</title>
        <authorList>
            <person name="Rensing S."/>
            <person name="Lang D."/>
            <person name="Zimmer A."/>
            <person name="Terry A."/>
            <person name="Salamov A."/>
            <person name="Shapiro H."/>
            <person name="Nishiyama T."/>
            <person name="Perroud P.-F."/>
            <person name="Lindquist E."/>
            <person name="Kamisugi Y."/>
            <person name="Tanahashi T."/>
            <person name="Sakakibara K."/>
            <person name="Fujita T."/>
            <person name="Oishi K."/>
            <person name="Shin-I T."/>
            <person name="Kuroki Y."/>
            <person name="Toyoda A."/>
            <person name="Suzuki Y."/>
            <person name="Hashimoto A."/>
            <person name="Yamaguchi K."/>
            <person name="Sugano A."/>
            <person name="Kohara Y."/>
            <person name="Fujiyama A."/>
            <person name="Anterola A."/>
            <person name="Aoki S."/>
            <person name="Ashton N."/>
            <person name="Barbazuk W.B."/>
            <person name="Barker E."/>
            <person name="Bennetzen J."/>
            <person name="Bezanilla M."/>
            <person name="Blankenship R."/>
            <person name="Cho S.H."/>
            <person name="Dutcher S."/>
            <person name="Estelle M."/>
            <person name="Fawcett J.A."/>
            <person name="Gundlach H."/>
            <person name="Hanada K."/>
            <person name="Heyl A."/>
            <person name="Hicks K.A."/>
            <person name="Hugh J."/>
            <person name="Lohr M."/>
            <person name="Mayer K."/>
            <person name="Melkozernov A."/>
            <person name="Murata T."/>
            <person name="Nelson D."/>
            <person name="Pils B."/>
            <person name="Prigge M."/>
            <person name="Reiss B."/>
            <person name="Renner T."/>
            <person name="Rombauts S."/>
            <person name="Rushton P."/>
            <person name="Sanderfoot A."/>
            <person name="Schween G."/>
            <person name="Shiu S.-H."/>
            <person name="Stueber K."/>
            <person name="Theodoulou F.L."/>
            <person name="Tu H."/>
            <person name="Van de Peer Y."/>
            <person name="Verrier P.J."/>
            <person name="Waters E."/>
            <person name="Wood A."/>
            <person name="Yang L."/>
            <person name="Cove D."/>
            <person name="Cuming A."/>
            <person name="Hasebe M."/>
            <person name="Lucas S."/>
            <person name="Mishler D.B."/>
            <person name="Reski R."/>
            <person name="Grigoriev I."/>
            <person name="Quatrano R.S."/>
            <person name="Boore J.L."/>
        </authorList>
    </citation>
    <scope>NUCLEOTIDE SEQUENCE [LARGE SCALE GENOMIC DNA]</scope>
    <source>
        <strain evidence="4 5">cv. Gransden 2004</strain>
    </source>
</reference>
<dbReference type="EnsemblPlants" id="Pp3c20_1490V3.2">
    <property type="protein sequence ID" value="Pp3c20_1490V3.2"/>
    <property type="gene ID" value="Pp3c20_1490"/>
</dbReference>
<dbReference type="Gramene" id="Pp3c20_1490V3.2">
    <property type="protein sequence ID" value="Pp3c20_1490V3.2"/>
    <property type="gene ID" value="Pp3c20_1490"/>
</dbReference>
<dbReference type="AlphaFoldDB" id="A0A2K1ITK4"/>
<dbReference type="OMA" id="VAWVGSE"/>
<dbReference type="RefSeq" id="XP_024356905.1">
    <property type="nucleotide sequence ID" value="XM_024501137.2"/>
</dbReference>
<organism evidence="3">
    <name type="scientific">Physcomitrium patens</name>
    <name type="common">Spreading-leaved earth moss</name>
    <name type="synonym">Physcomitrella patens</name>
    <dbReference type="NCBI Taxonomy" id="3218"/>
    <lineage>
        <taxon>Eukaryota</taxon>
        <taxon>Viridiplantae</taxon>
        <taxon>Streptophyta</taxon>
        <taxon>Embryophyta</taxon>
        <taxon>Bryophyta</taxon>
        <taxon>Bryophytina</taxon>
        <taxon>Bryopsida</taxon>
        <taxon>Funariidae</taxon>
        <taxon>Funariales</taxon>
        <taxon>Funariaceae</taxon>
        <taxon>Physcomitrium</taxon>
    </lineage>
</organism>
<dbReference type="Gene3D" id="2.30.40.10">
    <property type="entry name" value="Urease, subunit C, domain 1"/>
    <property type="match status" value="1"/>
</dbReference>
<dbReference type="InterPro" id="IPR011059">
    <property type="entry name" value="Metal-dep_hydrolase_composite"/>
</dbReference>
<evidence type="ECO:0000313" key="5">
    <source>
        <dbReference type="Proteomes" id="UP000006727"/>
    </source>
</evidence>
<dbReference type="InterPro" id="IPR013108">
    <property type="entry name" value="Amidohydro_3"/>
</dbReference>
<dbReference type="STRING" id="3218.A0A2K1ITK4"/>
<dbReference type="GeneID" id="112272937"/>
<evidence type="ECO:0000313" key="3">
    <source>
        <dbReference type="EMBL" id="PNR32606.1"/>
    </source>
</evidence>
<dbReference type="PANTHER" id="PTHR22642">
    <property type="entry name" value="IMIDAZOLONEPROPIONASE"/>
    <property type="match status" value="1"/>
</dbReference>
<keyword evidence="1" id="KW-0472">Membrane</keyword>
<dbReference type="KEGG" id="ppp:112272937"/>
<dbReference type="EnsemblPlants" id="Pp3c20_1490V3.1">
    <property type="protein sequence ID" value="Pp3c20_1490V3.1"/>
    <property type="gene ID" value="Pp3c20_1490"/>
</dbReference>
<keyword evidence="1" id="KW-0812">Transmembrane</keyword>
<dbReference type="PaxDb" id="3218-PP1S152_24V6.1"/>
<evidence type="ECO:0000256" key="1">
    <source>
        <dbReference type="SAM" id="Phobius"/>
    </source>
</evidence>
<keyword evidence="5" id="KW-1185">Reference proteome</keyword>
<reference evidence="3 5" key="2">
    <citation type="journal article" date="2018" name="Plant J.">
        <title>The Physcomitrella patens chromosome-scale assembly reveals moss genome structure and evolution.</title>
        <authorList>
            <person name="Lang D."/>
            <person name="Ullrich K.K."/>
            <person name="Murat F."/>
            <person name="Fuchs J."/>
            <person name="Jenkins J."/>
            <person name="Haas F.B."/>
            <person name="Piednoel M."/>
            <person name="Gundlach H."/>
            <person name="Van Bel M."/>
            <person name="Meyberg R."/>
            <person name="Vives C."/>
            <person name="Morata J."/>
            <person name="Symeonidi A."/>
            <person name="Hiss M."/>
            <person name="Muchero W."/>
            <person name="Kamisugi Y."/>
            <person name="Saleh O."/>
            <person name="Blanc G."/>
            <person name="Decker E.L."/>
            <person name="van Gessel N."/>
            <person name="Grimwood J."/>
            <person name="Hayes R.D."/>
            <person name="Graham S.W."/>
            <person name="Gunter L.E."/>
            <person name="McDaniel S.F."/>
            <person name="Hoernstein S.N.W."/>
            <person name="Larsson A."/>
            <person name="Li F.W."/>
            <person name="Perroud P.F."/>
            <person name="Phillips J."/>
            <person name="Ranjan P."/>
            <person name="Rokshar D.S."/>
            <person name="Rothfels C.J."/>
            <person name="Schneider L."/>
            <person name="Shu S."/>
            <person name="Stevenson D.W."/>
            <person name="Thummler F."/>
            <person name="Tillich M."/>
            <person name="Villarreal Aguilar J.C."/>
            <person name="Widiez T."/>
            <person name="Wong G.K."/>
            <person name="Wymore A."/>
            <person name="Zhang Y."/>
            <person name="Zimmer A.D."/>
            <person name="Quatrano R.S."/>
            <person name="Mayer K.F.X."/>
            <person name="Goodstein D."/>
            <person name="Casacuberta J.M."/>
            <person name="Vandepoele K."/>
            <person name="Reski R."/>
            <person name="Cuming A.C."/>
            <person name="Tuskan G.A."/>
            <person name="Maumus F."/>
            <person name="Salse J."/>
            <person name="Schmutz J."/>
            <person name="Rensing S.A."/>
        </authorList>
    </citation>
    <scope>NUCLEOTIDE SEQUENCE [LARGE SCALE GENOMIC DNA]</scope>
    <source>
        <strain evidence="4 5">cv. Gransden 2004</strain>
    </source>
</reference>
<dbReference type="Gene3D" id="3.20.20.140">
    <property type="entry name" value="Metal-dependent hydrolases"/>
    <property type="match status" value="1"/>
</dbReference>
<gene>
    <name evidence="4" type="primary">LOC112272937</name>
    <name evidence="3" type="ORF">PHYPA_024548</name>
</gene>
<name>A0A2K1ITK4_PHYPA</name>
<dbReference type="InterPro" id="IPR033932">
    <property type="entry name" value="YtcJ-like"/>
</dbReference>
<dbReference type="SUPFAM" id="SSF51338">
    <property type="entry name" value="Composite domain of metallo-dependent hydrolases"/>
    <property type="match status" value="1"/>
</dbReference>
<dbReference type="Gramene" id="Pp3c20_1490V3.1">
    <property type="protein sequence ID" value="Pp3c20_1490V3.1"/>
    <property type="gene ID" value="Pp3c20_1490"/>
</dbReference>
<dbReference type="PANTHER" id="PTHR22642:SF2">
    <property type="entry name" value="PROTEIN LONG AFTER FAR-RED 3"/>
    <property type="match status" value="1"/>
</dbReference>
<dbReference type="Proteomes" id="UP000006727">
    <property type="component" value="Chromosome 20"/>
</dbReference>
<evidence type="ECO:0000259" key="2">
    <source>
        <dbReference type="Pfam" id="PF07969"/>
    </source>
</evidence>
<dbReference type="FunCoup" id="A0A2K1ITK4">
    <property type="interactions" value="226"/>
</dbReference>
<feature type="transmembrane region" description="Helical" evidence="1">
    <location>
        <begin position="12"/>
        <end position="31"/>
    </location>
</feature>
<sequence>MGRKDRQLCCQMKLMVAVGVLIIFLPSWLFAPETYRELARFFMRRTGWKGGQAADVLFVNATIWTGDVRQPWAHSMAVANGRILSLGDSPEVLAIGRDTKIVDLEGKFVTPGFIDSHTHFISGGLQMDYVQLETVTSRADFTNRLKLATESVEKGKWIIGVNWNHESWGGELPEASWIDAPNHPVVACRVDGHMCVANSFALALADIHRGTVNPEGGTIVRDHKGDPTGALVDTALTRVVKCIPQPSVEERRSAYQKASELALSNGVTSVVDFGRITPGGPPEQPWDDLNDVYLWADSTGHMKVRVTAYYPLQIWSTVAAFVKQRGHDVSQWLRVGGVKAFADGSLGSQTALFHQAYADDESNFGLQVADPDWILETALSADEANLQIAVHAIGDAANDQVLSIFETVKSRNGPRDRRLRIEHAQHLSAKAPKRFGSENIIASMQPDHLRDDALIAAKRIREERAMQSSFLTKSLLSNGTVIALGSDWTVAPLEPLLGLQAATTRIPRGESRPWNSEELISIEAALKGYTWGSAYACFRDAQVGTLSPTKFADFVVLSDNLLTHHFSTTPSVLATYVAGERVYSVS</sequence>
<keyword evidence="1" id="KW-1133">Transmembrane helix</keyword>
<reference evidence="4" key="3">
    <citation type="submission" date="2020-12" db="UniProtKB">
        <authorList>
            <consortium name="EnsemblPlants"/>
        </authorList>
    </citation>
    <scope>IDENTIFICATION</scope>
</reference>
<dbReference type="Gene3D" id="3.10.310.70">
    <property type="match status" value="1"/>
</dbReference>
<accession>A0A2K1ITK4</accession>
<dbReference type="CDD" id="cd01300">
    <property type="entry name" value="YtcJ_like"/>
    <property type="match status" value="1"/>
</dbReference>
<dbReference type="EMBL" id="ABEU02000020">
    <property type="protein sequence ID" value="PNR32606.1"/>
    <property type="molecule type" value="Genomic_DNA"/>
</dbReference>
<dbReference type="Pfam" id="PF07969">
    <property type="entry name" value="Amidohydro_3"/>
    <property type="match status" value="1"/>
</dbReference>
<feature type="domain" description="Amidohydrolase 3" evidence="2">
    <location>
        <begin position="100"/>
        <end position="583"/>
    </location>
</feature>
<dbReference type="GO" id="GO:0016810">
    <property type="term" value="F:hydrolase activity, acting on carbon-nitrogen (but not peptide) bonds"/>
    <property type="evidence" value="ECO:0007669"/>
    <property type="project" value="InterPro"/>
</dbReference>
<evidence type="ECO:0000313" key="4">
    <source>
        <dbReference type="EnsemblPlants" id="Pp3c20_1490V3.1"/>
    </source>
</evidence>
<proteinExistence type="predicted"/>
<dbReference type="SUPFAM" id="SSF51556">
    <property type="entry name" value="Metallo-dependent hydrolases"/>
    <property type="match status" value="1"/>
</dbReference>
<dbReference type="InterPro" id="IPR032466">
    <property type="entry name" value="Metal_Hydrolase"/>
</dbReference>
<protein>
    <recommendedName>
        <fullName evidence="2">Amidohydrolase 3 domain-containing protein</fullName>
    </recommendedName>
</protein>